<protein>
    <submittedName>
        <fullName evidence="2">Calcyclin-binding protein</fullName>
    </submittedName>
</protein>
<dbReference type="GO" id="GO:0044548">
    <property type="term" value="F:S100 protein binding"/>
    <property type="evidence" value="ECO:0007669"/>
    <property type="project" value="InterPro"/>
</dbReference>
<dbReference type="InterPro" id="IPR052289">
    <property type="entry name" value="Calcyclin-binding_UBL-bridge"/>
</dbReference>
<dbReference type="Gene3D" id="2.60.40.790">
    <property type="match status" value="1"/>
</dbReference>
<dbReference type="AlphaFoldDB" id="A0A5N5T9H7"/>
<dbReference type="InterPro" id="IPR008978">
    <property type="entry name" value="HSP20-like_chaperone"/>
</dbReference>
<dbReference type="CDD" id="cd06468">
    <property type="entry name" value="p23_CacyBP"/>
    <property type="match status" value="1"/>
</dbReference>
<name>A0A5N5T9H7_9CRUS</name>
<dbReference type="PROSITE" id="PS51203">
    <property type="entry name" value="CS"/>
    <property type="match status" value="1"/>
</dbReference>
<dbReference type="InterPro" id="IPR007052">
    <property type="entry name" value="CS_dom"/>
</dbReference>
<sequence>MKYHFVTHGILLRQDAKEAKTLLETATRQRIKDVLSLELLKIETKIKNLEENESRSAWDQSDKFLKLYITLNDVHNLNKENIVCDFEKQGLSFKVKELEGKNHELNIARTAYPILPDKSYFKVKSDMVVIFAAKSNPSVKWEAITFEEKRILDAKKSKTDVGANKDDPTSGLMGIMKQDMLNKTWYESQQKTKGGLESDLAGMNMDI</sequence>
<dbReference type="InterPro" id="IPR037893">
    <property type="entry name" value="CS_CacyBP"/>
</dbReference>
<gene>
    <name evidence="2" type="primary">CACYBP</name>
    <name evidence="2" type="ORF">Anas_05600</name>
</gene>
<dbReference type="GO" id="GO:0031625">
    <property type="term" value="F:ubiquitin protein ligase binding"/>
    <property type="evidence" value="ECO:0007669"/>
    <property type="project" value="InterPro"/>
</dbReference>
<dbReference type="InterPro" id="IPR015120">
    <property type="entry name" value="Siah-Interact_N"/>
</dbReference>
<dbReference type="GO" id="GO:0005634">
    <property type="term" value="C:nucleus"/>
    <property type="evidence" value="ECO:0007669"/>
    <property type="project" value="TreeGrafter"/>
</dbReference>
<dbReference type="SUPFAM" id="SSF49764">
    <property type="entry name" value="HSP20-like chaperones"/>
    <property type="match status" value="1"/>
</dbReference>
<dbReference type="Proteomes" id="UP000326759">
    <property type="component" value="Unassembled WGS sequence"/>
</dbReference>
<proteinExistence type="predicted"/>
<dbReference type="EMBL" id="SEYY01005467">
    <property type="protein sequence ID" value="KAB7503293.1"/>
    <property type="molecule type" value="Genomic_DNA"/>
</dbReference>
<comment type="caution">
    <text evidence="2">The sequence shown here is derived from an EMBL/GenBank/DDBJ whole genome shotgun (WGS) entry which is preliminary data.</text>
</comment>
<dbReference type="GO" id="GO:0007507">
    <property type="term" value="P:heart development"/>
    <property type="evidence" value="ECO:0007669"/>
    <property type="project" value="TreeGrafter"/>
</dbReference>
<evidence type="ECO:0000259" key="1">
    <source>
        <dbReference type="PROSITE" id="PS51203"/>
    </source>
</evidence>
<feature type="domain" description="CS" evidence="1">
    <location>
        <begin position="51"/>
        <end position="145"/>
    </location>
</feature>
<reference evidence="2 3" key="1">
    <citation type="journal article" date="2019" name="PLoS Biol.">
        <title>Sex chromosomes control vertical transmission of feminizing Wolbachia symbionts in an isopod.</title>
        <authorList>
            <person name="Becking T."/>
            <person name="Chebbi M.A."/>
            <person name="Giraud I."/>
            <person name="Moumen B."/>
            <person name="Laverre T."/>
            <person name="Caubet Y."/>
            <person name="Peccoud J."/>
            <person name="Gilbert C."/>
            <person name="Cordaux R."/>
        </authorList>
    </citation>
    <scope>NUCLEOTIDE SEQUENCE [LARGE SCALE GENOMIC DNA]</scope>
    <source>
        <strain evidence="2">ANa2</strain>
        <tissue evidence="2">Whole body excluding digestive tract and cuticle</tissue>
    </source>
</reference>
<dbReference type="Gene3D" id="4.10.860.10">
    <property type="entry name" value="UVR domain"/>
    <property type="match status" value="1"/>
</dbReference>
<dbReference type="OrthoDB" id="164025at2759"/>
<dbReference type="PANTHER" id="PTHR13164">
    <property type="entry name" value="CALICYLIN BINDING PROTEIN"/>
    <property type="match status" value="1"/>
</dbReference>
<dbReference type="PANTHER" id="PTHR13164:SF3">
    <property type="entry name" value="CALCYCLIN-BINDING PROTEIN"/>
    <property type="match status" value="1"/>
</dbReference>
<accession>A0A5N5T9H7</accession>
<evidence type="ECO:0000313" key="3">
    <source>
        <dbReference type="Proteomes" id="UP000326759"/>
    </source>
</evidence>
<dbReference type="GO" id="GO:0015631">
    <property type="term" value="F:tubulin binding"/>
    <property type="evidence" value="ECO:0007669"/>
    <property type="project" value="InterPro"/>
</dbReference>
<dbReference type="InterPro" id="IPR037201">
    <property type="entry name" value="CacyBP_N"/>
</dbReference>
<keyword evidence="3" id="KW-1185">Reference proteome</keyword>
<dbReference type="SUPFAM" id="SSF140106">
    <property type="entry name" value="Calcyclin-binding protein-like"/>
    <property type="match status" value="1"/>
</dbReference>
<organism evidence="2 3">
    <name type="scientific">Armadillidium nasatum</name>
    <dbReference type="NCBI Taxonomy" id="96803"/>
    <lineage>
        <taxon>Eukaryota</taxon>
        <taxon>Metazoa</taxon>
        <taxon>Ecdysozoa</taxon>
        <taxon>Arthropoda</taxon>
        <taxon>Crustacea</taxon>
        <taxon>Multicrustacea</taxon>
        <taxon>Malacostraca</taxon>
        <taxon>Eumalacostraca</taxon>
        <taxon>Peracarida</taxon>
        <taxon>Isopoda</taxon>
        <taxon>Oniscidea</taxon>
        <taxon>Crinocheta</taxon>
        <taxon>Armadillidiidae</taxon>
        <taxon>Armadillidium</taxon>
    </lineage>
</organism>
<dbReference type="Pfam" id="PF09032">
    <property type="entry name" value="Siah-Interact_N"/>
    <property type="match status" value="1"/>
</dbReference>
<evidence type="ECO:0000313" key="2">
    <source>
        <dbReference type="EMBL" id="KAB7503293.1"/>
    </source>
</evidence>